<dbReference type="EMBL" id="CP103416">
    <property type="protein sequence ID" value="UVW36305.1"/>
    <property type="molecule type" value="Genomic_DNA"/>
</dbReference>
<dbReference type="PANTHER" id="PTHR11455">
    <property type="entry name" value="CRYPTOCHROME"/>
    <property type="match status" value="1"/>
</dbReference>
<dbReference type="Proteomes" id="UP001059934">
    <property type="component" value="Chromosome"/>
</dbReference>
<evidence type="ECO:0000259" key="8">
    <source>
        <dbReference type="PROSITE" id="PS51645"/>
    </source>
</evidence>
<dbReference type="InterPro" id="IPR002081">
    <property type="entry name" value="Cryptochrome/DNA_photolyase_1"/>
</dbReference>
<dbReference type="InterPro" id="IPR014729">
    <property type="entry name" value="Rossmann-like_a/b/a_fold"/>
</dbReference>
<gene>
    <name evidence="9" type="ORF">NYF23_00185</name>
</gene>
<organism evidence="9 10">
    <name type="scientific">SAR92 clade bacterium H455</name>
    <dbReference type="NCBI Taxonomy" id="2974818"/>
    <lineage>
        <taxon>Bacteria</taxon>
        <taxon>Pseudomonadati</taxon>
        <taxon>Pseudomonadota</taxon>
        <taxon>Gammaproteobacteria</taxon>
        <taxon>Cellvibrionales</taxon>
        <taxon>Porticoccaceae</taxon>
        <taxon>SAR92 clade</taxon>
    </lineage>
</organism>
<dbReference type="Pfam" id="PF03441">
    <property type="entry name" value="FAD_binding_7"/>
    <property type="match status" value="1"/>
</dbReference>
<dbReference type="PRINTS" id="PR00147">
    <property type="entry name" value="DNAPHOTLYASE"/>
</dbReference>
<keyword evidence="6 7" id="KW-0157">Chromophore</keyword>
<evidence type="ECO:0000256" key="4">
    <source>
        <dbReference type="ARBA" id="ARBA00022630"/>
    </source>
</evidence>
<evidence type="ECO:0000313" key="9">
    <source>
        <dbReference type="EMBL" id="UVW36305.1"/>
    </source>
</evidence>
<comment type="similarity">
    <text evidence="3">Belongs to the DNA photolyase class-1 family.</text>
</comment>
<accession>A0ABY5TRI0</accession>
<keyword evidence="5 7" id="KW-0274">FAD</keyword>
<evidence type="ECO:0000313" key="10">
    <source>
        <dbReference type="Proteomes" id="UP001059934"/>
    </source>
</evidence>
<keyword evidence="4 7" id="KW-0285">Flavoprotein</keyword>
<dbReference type="SUPFAM" id="SSF52425">
    <property type="entry name" value="Cryptochrome/photolyase, N-terminal domain"/>
    <property type="match status" value="1"/>
</dbReference>
<dbReference type="Gene3D" id="1.10.579.10">
    <property type="entry name" value="DNA Cyclobutane Dipyrimidine Photolyase, subunit A, domain 3"/>
    <property type="match status" value="1"/>
</dbReference>
<dbReference type="PANTHER" id="PTHR11455:SF9">
    <property type="entry name" value="CRYPTOCHROME CIRCADIAN CLOCK 5 ISOFORM X1"/>
    <property type="match status" value="1"/>
</dbReference>
<evidence type="ECO:0000256" key="3">
    <source>
        <dbReference type="ARBA" id="ARBA00005862"/>
    </source>
</evidence>
<evidence type="ECO:0000256" key="5">
    <source>
        <dbReference type="ARBA" id="ARBA00022827"/>
    </source>
</evidence>
<dbReference type="InterPro" id="IPR036134">
    <property type="entry name" value="Crypto/Photolyase_FAD-like_sf"/>
</dbReference>
<protein>
    <submittedName>
        <fullName evidence="9">DNA photolyase family protein</fullName>
    </submittedName>
</protein>
<evidence type="ECO:0000256" key="6">
    <source>
        <dbReference type="ARBA" id="ARBA00022991"/>
    </source>
</evidence>
<dbReference type="Pfam" id="PF00875">
    <property type="entry name" value="DNA_photolyase"/>
    <property type="match status" value="1"/>
</dbReference>
<dbReference type="InterPro" id="IPR036155">
    <property type="entry name" value="Crypto/Photolyase_N_sf"/>
</dbReference>
<dbReference type="Gene3D" id="1.25.40.80">
    <property type="match status" value="1"/>
</dbReference>
<proteinExistence type="inferred from homology"/>
<evidence type="ECO:0000256" key="1">
    <source>
        <dbReference type="ARBA" id="ARBA00001932"/>
    </source>
</evidence>
<comment type="cofactor">
    <cofactor evidence="2">
        <name>FAD</name>
        <dbReference type="ChEBI" id="CHEBI:57692"/>
    </cofactor>
</comment>
<feature type="domain" description="Photolyase/cryptochrome alpha/beta" evidence="8">
    <location>
        <begin position="3"/>
        <end position="128"/>
    </location>
</feature>
<dbReference type="InterPro" id="IPR018394">
    <property type="entry name" value="DNA_photolyase_1_CS_C"/>
</dbReference>
<comment type="similarity">
    <text evidence="7">Belongs to the DNA photolyase family.</text>
</comment>
<dbReference type="InterPro" id="IPR006050">
    <property type="entry name" value="DNA_photolyase_N"/>
</dbReference>
<sequence>MSEPIICWFRQDLRLADNPALAAACESGAVIPVFIFDESDEQDWTLGGASRWWLHHALQSLDKSLGGKLTIYSGDALTILSDLSTTMSAKAVYWNRCYEPRSIERDAKIKSSLKEAGLEVQSFNGSLLWEPWQVLKKDGTPYKVFTPYYRRGCLQKVAPRQPLPVPVTMKLVKAENSLVVEDLSLLPTIGWDKKLHGDWDISENGARDRLDDFVFNGIQDYREGRNFPSKKNVSRLSPYFHFGQMSVNTAWYAANDAAALIDNESNLDTFLSELGWREFSYYLLYHFPKLPTDNLQQRFNVFPWAVNTDAELKAWQKGKTGYPLVDAGMRELWDTGYMHNRVRMVVGSFMVKNLLIHWHSGERWFWDCLVDADLAANSASWQWIAGCGADAAPFFRIFNPITQSEKFDKQGEYIRRHVPELAEMPAKYIHAPWLAPAEVLAAAGVKIGTDYPAPIVDIKESRERALAAFKMTKNDLL</sequence>
<reference evidence="9" key="1">
    <citation type="submission" date="2022-08" db="EMBL/GenBank/DDBJ databases">
        <title>Catabolic pathway analysis in culturable SAR92 clade bacteria reveals their overlooked roles in DMSP degradation in coastal seas.</title>
        <authorList>
            <person name="He X."/>
            <person name="Zhang X."/>
            <person name="Zhang Y."/>
        </authorList>
    </citation>
    <scope>NUCLEOTIDE SEQUENCE</scope>
    <source>
        <strain evidence="9">H455</strain>
    </source>
</reference>
<keyword evidence="10" id="KW-1185">Reference proteome</keyword>
<dbReference type="SUPFAM" id="SSF48173">
    <property type="entry name" value="Cryptochrome/photolyase FAD-binding domain"/>
    <property type="match status" value="1"/>
</dbReference>
<evidence type="ECO:0000256" key="7">
    <source>
        <dbReference type="RuleBase" id="RU004182"/>
    </source>
</evidence>
<dbReference type="PROSITE" id="PS00394">
    <property type="entry name" value="DNA_PHOTOLYASES_1_1"/>
    <property type="match status" value="1"/>
</dbReference>
<dbReference type="Gene3D" id="3.40.50.620">
    <property type="entry name" value="HUPs"/>
    <property type="match status" value="1"/>
</dbReference>
<dbReference type="InterPro" id="IPR005101">
    <property type="entry name" value="Cryptochr/Photolyase_FAD-bd"/>
</dbReference>
<comment type="cofactor">
    <cofactor evidence="1">
        <name>(6R)-5,10-methylene-5,6,7,8-tetrahydrofolate</name>
        <dbReference type="ChEBI" id="CHEBI:15636"/>
    </cofactor>
</comment>
<evidence type="ECO:0000256" key="2">
    <source>
        <dbReference type="ARBA" id="ARBA00001974"/>
    </source>
</evidence>
<name>A0ABY5TRI0_9GAMM</name>
<dbReference type="PROSITE" id="PS51645">
    <property type="entry name" value="PHR_CRY_ALPHA_BETA"/>
    <property type="match status" value="1"/>
</dbReference>